<dbReference type="PANTHER" id="PTHR30537:SF26">
    <property type="entry name" value="GLYCINE CLEAVAGE SYSTEM TRANSCRIPTIONAL ACTIVATOR"/>
    <property type="match status" value="1"/>
</dbReference>
<keyword evidence="2" id="KW-0805">Transcription regulation</keyword>
<dbReference type="SUPFAM" id="SSF53850">
    <property type="entry name" value="Periplasmic binding protein-like II"/>
    <property type="match status" value="1"/>
</dbReference>
<dbReference type="PANTHER" id="PTHR30537">
    <property type="entry name" value="HTH-TYPE TRANSCRIPTIONAL REGULATOR"/>
    <property type="match status" value="1"/>
</dbReference>
<organism evidence="6 7">
    <name type="scientific">Litoribrevibacter euphylliae</name>
    <dbReference type="NCBI Taxonomy" id="1834034"/>
    <lineage>
        <taxon>Bacteria</taxon>
        <taxon>Pseudomonadati</taxon>
        <taxon>Pseudomonadota</taxon>
        <taxon>Gammaproteobacteria</taxon>
        <taxon>Oceanospirillales</taxon>
        <taxon>Oceanospirillaceae</taxon>
        <taxon>Litoribrevibacter</taxon>
    </lineage>
</organism>
<evidence type="ECO:0000313" key="7">
    <source>
        <dbReference type="Proteomes" id="UP001595476"/>
    </source>
</evidence>
<evidence type="ECO:0000313" key="6">
    <source>
        <dbReference type="EMBL" id="MFC3152265.1"/>
    </source>
</evidence>
<name>A0ABV7HEG4_9GAMM</name>
<dbReference type="EMBL" id="JBHRSZ010000006">
    <property type="protein sequence ID" value="MFC3152265.1"/>
    <property type="molecule type" value="Genomic_DNA"/>
</dbReference>
<dbReference type="Pfam" id="PF03466">
    <property type="entry name" value="LysR_substrate"/>
    <property type="match status" value="1"/>
</dbReference>
<protein>
    <submittedName>
        <fullName evidence="6">LysR family transcriptional regulator</fullName>
    </submittedName>
</protein>
<dbReference type="SUPFAM" id="SSF46785">
    <property type="entry name" value="Winged helix' DNA-binding domain"/>
    <property type="match status" value="1"/>
</dbReference>
<keyword evidence="3" id="KW-0238">DNA-binding</keyword>
<comment type="similarity">
    <text evidence="1">Belongs to the LysR transcriptional regulatory family.</text>
</comment>
<dbReference type="Proteomes" id="UP001595476">
    <property type="component" value="Unassembled WGS sequence"/>
</dbReference>
<evidence type="ECO:0000259" key="5">
    <source>
        <dbReference type="PROSITE" id="PS50931"/>
    </source>
</evidence>
<accession>A0ABV7HEG4</accession>
<proteinExistence type="inferred from homology"/>
<dbReference type="RefSeq" id="WP_386722193.1">
    <property type="nucleotide sequence ID" value="NZ_JBHRSZ010000006.1"/>
</dbReference>
<evidence type="ECO:0000256" key="1">
    <source>
        <dbReference type="ARBA" id="ARBA00009437"/>
    </source>
</evidence>
<evidence type="ECO:0000256" key="2">
    <source>
        <dbReference type="ARBA" id="ARBA00023015"/>
    </source>
</evidence>
<keyword evidence="7" id="KW-1185">Reference proteome</keyword>
<dbReference type="InterPro" id="IPR005119">
    <property type="entry name" value="LysR_subst-bd"/>
</dbReference>
<dbReference type="Gene3D" id="3.40.190.10">
    <property type="entry name" value="Periplasmic binding protein-like II"/>
    <property type="match status" value="2"/>
</dbReference>
<dbReference type="PRINTS" id="PR00039">
    <property type="entry name" value="HTHLYSR"/>
</dbReference>
<dbReference type="InterPro" id="IPR036388">
    <property type="entry name" value="WH-like_DNA-bd_sf"/>
</dbReference>
<reference evidence="7" key="1">
    <citation type="journal article" date="2019" name="Int. J. Syst. Evol. Microbiol.">
        <title>The Global Catalogue of Microorganisms (GCM) 10K type strain sequencing project: providing services to taxonomists for standard genome sequencing and annotation.</title>
        <authorList>
            <consortium name="The Broad Institute Genomics Platform"/>
            <consortium name="The Broad Institute Genome Sequencing Center for Infectious Disease"/>
            <person name="Wu L."/>
            <person name="Ma J."/>
        </authorList>
    </citation>
    <scope>NUCLEOTIDE SEQUENCE [LARGE SCALE GENOMIC DNA]</scope>
    <source>
        <strain evidence="7">KCTC 52438</strain>
    </source>
</reference>
<evidence type="ECO:0000256" key="3">
    <source>
        <dbReference type="ARBA" id="ARBA00023125"/>
    </source>
</evidence>
<dbReference type="InterPro" id="IPR036390">
    <property type="entry name" value="WH_DNA-bd_sf"/>
</dbReference>
<sequence length="312" mass="35719">MKLPPLNALPAFEAVARLNSFTKAADELNVSQSAVSHQIRALESYLGEDLFTRKGRNLSLTEQGQNYWEAISSSLNQIERASEQVQGIASSEVRLALFSSFAVRWLIPNLPSLQREHPEVDLQLDMKNESPVLSDHTADCFITIHGESKGYTMDLLYTEKLFPICSRNYWNHICDTLYQAGIIDSLTPTHIPAESLFQFPLLSTISIFCKPKQDWLLWAYAGRLRVPDSVKFQQFSHMLLTLEAARHHQGIALTNDYMYDPERDSDLVRLPCHDFITEDKFYFAFKTSRRNEPSIMKVRQWIKKTARTSGLA</sequence>
<dbReference type="PROSITE" id="PS50931">
    <property type="entry name" value="HTH_LYSR"/>
    <property type="match status" value="1"/>
</dbReference>
<dbReference type="InterPro" id="IPR058163">
    <property type="entry name" value="LysR-type_TF_proteobact-type"/>
</dbReference>
<feature type="domain" description="HTH lysR-type" evidence="5">
    <location>
        <begin position="4"/>
        <end position="61"/>
    </location>
</feature>
<dbReference type="Gene3D" id="1.10.10.10">
    <property type="entry name" value="Winged helix-like DNA-binding domain superfamily/Winged helix DNA-binding domain"/>
    <property type="match status" value="1"/>
</dbReference>
<dbReference type="InterPro" id="IPR000847">
    <property type="entry name" value="LysR_HTH_N"/>
</dbReference>
<evidence type="ECO:0000256" key="4">
    <source>
        <dbReference type="ARBA" id="ARBA00023163"/>
    </source>
</evidence>
<gene>
    <name evidence="6" type="ORF">ACFOEK_14615</name>
</gene>
<comment type="caution">
    <text evidence="6">The sequence shown here is derived from an EMBL/GenBank/DDBJ whole genome shotgun (WGS) entry which is preliminary data.</text>
</comment>
<dbReference type="Pfam" id="PF00126">
    <property type="entry name" value="HTH_1"/>
    <property type="match status" value="1"/>
</dbReference>
<keyword evidence="4" id="KW-0804">Transcription</keyword>